<name>A0ABT1DZ53_9ACTN</name>
<organism evidence="2 3">
    <name type="scientific">Paractinoplanes aksuensis</name>
    <dbReference type="NCBI Taxonomy" id="2939490"/>
    <lineage>
        <taxon>Bacteria</taxon>
        <taxon>Bacillati</taxon>
        <taxon>Actinomycetota</taxon>
        <taxon>Actinomycetes</taxon>
        <taxon>Micromonosporales</taxon>
        <taxon>Micromonosporaceae</taxon>
        <taxon>Paractinoplanes</taxon>
    </lineage>
</organism>
<evidence type="ECO:0000256" key="1">
    <source>
        <dbReference type="SAM" id="MobiDB-lite"/>
    </source>
</evidence>
<evidence type="ECO:0000313" key="3">
    <source>
        <dbReference type="Proteomes" id="UP001523369"/>
    </source>
</evidence>
<protein>
    <submittedName>
        <fullName evidence="2">Uncharacterized protein</fullName>
    </submittedName>
</protein>
<dbReference type="EMBL" id="JAMYJR010000042">
    <property type="protein sequence ID" value="MCO8276159.1"/>
    <property type="molecule type" value="Genomic_DNA"/>
</dbReference>
<accession>A0ABT1DZ53</accession>
<keyword evidence="3" id="KW-1185">Reference proteome</keyword>
<reference evidence="2 3" key="1">
    <citation type="submission" date="2022-06" db="EMBL/GenBank/DDBJ databases">
        <title>New Species of the Genus Actinoplanes, ActinopZanes ferrugineus.</title>
        <authorList>
            <person name="Ding P."/>
        </authorList>
    </citation>
    <scope>NUCLEOTIDE SEQUENCE [LARGE SCALE GENOMIC DNA]</scope>
    <source>
        <strain evidence="2 3">TRM88003</strain>
    </source>
</reference>
<comment type="caution">
    <text evidence="2">The sequence shown here is derived from an EMBL/GenBank/DDBJ whole genome shotgun (WGS) entry which is preliminary data.</text>
</comment>
<evidence type="ECO:0000313" key="2">
    <source>
        <dbReference type="EMBL" id="MCO8276159.1"/>
    </source>
</evidence>
<dbReference type="Proteomes" id="UP001523369">
    <property type="component" value="Unassembled WGS sequence"/>
</dbReference>
<gene>
    <name evidence="2" type="ORF">M1L60_36840</name>
</gene>
<dbReference type="RefSeq" id="WP_253242196.1">
    <property type="nucleotide sequence ID" value="NZ_JAMYJR010000042.1"/>
</dbReference>
<proteinExistence type="predicted"/>
<feature type="region of interest" description="Disordered" evidence="1">
    <location>
        <begin position="131"/>
        <end position="155"/>
    </location>
</feature>
<sequence>MATHQLIVVARPARRPVPGGERYESVIYDLTIEVDTAIGRCVAAAAWLKPAFPAGCLVNVQFQPHEGDELLIEKPRSKNRGGPKEIICPVGVPVSWFDGGGHGVPAIRLLRAVFQVLALVGKNFGAGPPQLRGRISGGKSAAVDPFRPPEPRPSPYAAAGAELDRMARDTEPGQLVVAALGSRGERRAEILGALGTTEAESVLNGPGREKVRTWTVRSHP</sequence>